<gene>
    <name evidence="2" type="ORF">A606_03550</name>
</gene>
<organism evidence="2 3">
    <name type="scientific">Corynebacterium terpenotabidum Y-11</name>
    <dbReference type="NCBI Taxonomy" id="1200352"/>
    <lineage>
        <taxon>Bacteria</taxon>
        <taxon>Bacillati</taxon>
        <taxon>Actinomycetota</taxon>
        <taxon>Actinomycetes</taxon>
        <taxon>Mycobacteriales</taxon>
        <taxon>Corynebacteriaceae</taxon>
        <taxon>Corynebacterium</taxon>
    </lineage>
</organism>
<feature type="signal peptide" evidence="1">
    <location>
        <begin position="1"/>
        <end position="27"/>
    </location>
</feature>
<dbReference type="AlphaFoldDB" id="S4XCP3"/>
<dbReference type="HOGENOM" id="CLU_040418_0_0_11"/>
<evidence type="ECO:0000313" key="2">
    <source>
        <dbReference type="EMBL" id="AGP30361.1"/>
    </source>
</evidence>
<evidence type="ECO:0000313" key="3">
    <source>
        <dbReference type="Proteomes" id="UP000014809"/>
    </source>
</evidence>
<evidence type="ECO:0008006" key="4">
    <source>
        <dbReference type="Google" id="ProtNLM"/>
    </source>
</evidence>
<reference evidence="2 3" key="1">
    <citation type="submission" date="2012-06" db="EMBL/GenBank/DDBJ databases">
        <title>Complete genome sequence of Corynebacterium terpenotabidum Y-11 (=DSM 44721).</title>
        <authorList>
            <person name="Ruckert C."/>
            <person name="Albersmeier A."/>
            <person name="Al-Dilaimi A."/>
            <person name="Szczepanowski R."/>
            <person name="Kalinowski J."/>
        </authorList>
    </citation>
    <scope>NUCLEOTIDE SEQUENCE [LARGE SCALE GENOMIC DNA]</scope>
    <source>
        <strain evidence="2 3">Y-11</strain>
    </source>
</reference>
<dbReference type="eggNOG" id="COG4257">
    <property type="taxonomic scope" value="Bacteria"/>
</dbReference>
<dbReference type="SUPFAM" id="SSF63829">
    <property type="entry name" value="Calcium-dependent phosphotriesterase"/>
    <property type="match status" value="1"/>
</dbReference>
<keyword evidence="1" id="KW-0732">Signal</keyword>
<evidence type="ECO:0000256" key="1">
    <source>
        <dbReference type="SAM" id="SignalP"/>
    </source>
</evidence>
<dbReference type="RefSeq" id="WP_020440724.1">
    <property type="nucleotide sequence ID" value="NC_021663.1"/>
</dbReference>
<protein>
    <recommendedName>
        <fullName evidence="4">Secreted protein</fullName>
    </recommendedName>
</protein>
<dbReference type="PATRIC" id="fig|1200352.3.peg.713"/>
<keyword evidence="3" id="KW-1185">Reference proteome</keyword>
<dbReference type="PROSITE" id="PS51257">
    <property type="entry name" value="PROKAR_LIPOPROTEIN"/>
    <property type="match status" value="1"/>
</dbReference>
<name>S4XCP3_9CORY</name>
<dbReference type="KEGG" id="cter:A606_03550"/>
<accession>S4XCP3</accession>
<dbReference type="OrthoDB" id="3276947at2"/>
<proteinExistence type="predicted"/>
<dbReference type="Proteomes" id="UP000014809">
    <property type="component" value="Chromosome"/>
</dbReference>
<sequence>MKTTLAPFLAAACTALAVVASCPVASADPVAATPAAPADLGTRLMHRDLDSTDSVPWSGPGDAPTVDFSVPGGVCSTVFQGSDGFPVALCTRYLGTEYGLTPIAPSVVLFDPQTAQPLASLELRKTGLLGGVYGYLDDQDRVVIAEGHSILRISHQVTDGHWELTVDERTELPDLGTTASIAGLAPDGAGRVWFITEDAVVGTVEADGTGRVTALGTGTPGGEKIANGLTPRPDGVSVLTSHALYEVASGGTGDPVVRWSRTYDRGSARKPGQLSWGSGTTPTFFGPDSSRVAIVDNADERPNLLVLDAATGDTVCTMPAFETSGQGTENSLMAHGKSLWIPSTYGYQYPSMSVDGESVPAEADFQGGLTRIDLETDATGQEHCVRAWEKAVKLDTLPELTTGDNRIWALSRDADAATVSVVGIDAETGEEVSRTRVGVLPVDSPLQLTGMIAPDGTLWQATATRMLKIAPGQ</sequence>
<feature type="chain" id="PRO_5004525201" description="Secreted protein" evidence="1">
    <location>
        <begin position="28"/>
        <end position="473"/>
    </location>
</feature>
<dbReference type="EMBL" id="CP003696">
    <property type="protein sequence ID" value="AGP30361.1"/>
    <property type="molecule type" value="Genomic_DNA"/>
</dbReference>
<dbReference type="STRING" id="1200352.A606_03550"/>